<comment type="caution">
    <text evidence="6">The sequence shown here is derived from an EMBL/GenBank/DDBJ whole genome shotgun (WGS) entry which is preliminary data.</text>
</comment>
<dbReference type="PANTHER" id="PTHR46847">
    <property type="entry name" value="D-ALLOSE-BINDING PERIPLASMIC PROTEIN-RELATED"/>
    <property type="match status" value="1"/>
</dbReference>
<dbReference type="InterPro" id="IPR025997">
    <property type="entry name" value="SBP_2_dom"/>
</dbReference>
<evidence type="ECO:0000256" key="1">
    <source>
        <dbReference type="ARBA" id="ARBA00004196"/>
    </source>
</evidence>
<evidence type="ECO:0000256" key="4">
    <source>
        <dbReference type="SAM" id="SignalP"/>
    </source>
</evidence>
<dbReference type="SUPFAM" id="SSF53822">
    <property type="entry name" value="Periplasmic binding protein-like I"/>
    <property type="match status" value="1"/>
</dbReference>
<dbReference type="InterPro" id="IPR028082">
    <property type="entry name" value="Peripla_BP_I"/>
</dbReference>
<dbReference type="Pfam" id="PF13407">
    <property type="entry name" value="Peripla_BP_4"/>
    <property type="match status" value="1"/>
</dbReference>
<keyword evidence="3 4" id="KW-0732">Signal</keyword>
<evidence type="ECO:0000256" key="2">
    <source>
        <dbReference type="ARBA" id="ARBA00007639"/>
    </source>
</evidence>
<name>A0ABW0K996_9BACL</name>
<organism evidence="6 7">
    <name type="scientific">Paenibacillus aestuarii</name>
    <dbReference type="NCBI Taxonomy" id="516965"/>
    <lineage>
        <taxon>Bacteria</taxon>
        <taxon>Bacillati</taxon>
        <taxon>Bacillota</taxon>
        <taxon>Bacilli</taxon>
        <taxon>Bacillales</taxon>
        <taxon>Paenibacillaceae</taxon>
        <taxon>Paenibacillus</taxon>
    </lineage>
</organism>
<dbReference type="PANTHER" id="PTHR46847:SF2">
    <property type="entry name" value="ABC TRANSPORTER SUGAR-BINDING PROTEIN"/>
    <property type="match status" value="1"/>
</dbReference>
<gene>
    <name evidence="6" type="ORF">ACFPOG_16710</name>
</gene>
<feature type="chain" id="PRO_5046517625" evidence="4">
    <location>
        <begin position="21"/>
        <end position="329"/>
    </location>
</feature>
<dbReference type="PROSITE" id="PS51257">
    <property type="entry name" value="PROKAR_LIPOPROTEIN"/>
    <property type="match status" value="1"/>
</dbReference>
<dbReference type="Proteomes" id="UP001596044">
    <property type="component" value="Unassembled WGS sequence"/>
</dbReference>
<dbReference type="Gene3D" id="3.40.50.2300">
    <property type="match status" value="2"/>
</dbReference>
<reference evidence="7" key="1">
    <citation type="journal article" date="2019" name="Int. J. Syst. Evol. Microbiol.">
        <title>The Global Catalogue of Microorganisms (GCM) 10K type strain sequencing project: providing services to taxonomists for standard genome sequencing and annotation.</title>
        <authorList>
            <consortium name="The Broad Institute Genomics Platform"/>
            <consortium name="The Broad Institute Genome Sequencing Center for Infectious Disease"/>
            <person name="Wu L."/>
            <person name="Ma J."/>
        </authorList>
    </citation>
    <scope>NUCLEOTIDE SEQUENCE [LARGE SCALE GENOMIC DNA]</scope>
    <source>
        <strain evidence="7">KACC 11904</strain>
    </source>
</reference>
<keyword evidence="7" id="KW-1185">Reference proteome</keyword>
<dbReference type="RefSeq" id="WP_270884884.1">
    <property type="nucleotide sequence ID" value="NZ_JAQFVF010000080.1"/>
</dbReference>
<dbReference type="EMBL" id="JBHSMJ010000022">
    <property type="protein sequence ID" value="MFC5449894.1"/>
    <property type="molecule type" value="Genomic_DNA"/>
</dbReference>
<evidence type="ECO:0000259" key="5">
    <source>
        <dbReference type="Pfam" id="PF13407"/>
    </source>
</evidence>
<evidence type="ECO:0000256" key="3">
    <source>
        <dbReference type="ARBA" id="ARBA00022729"/>
    </source>
</evidence>
<protein>
    <submittedName>
        <fullName evidence="6">Substrate-binding domain-containing protein</fullName>
    </submittedName>
</protein>
<sequence>MKIHKFVFGVLFTISLIALTACSSSPTPELPTKTIAPAAAETPEPEKKVVVGFTLQNLNNPFFVALSKGATAGAILHNADVITVNADGDLAKQTEQIKEFIKKKVSVILVNAVDSEGIAGAVSEARAAGIPVIAVDVEAQGGVNTVVTSDNYLAGKLAGEYVAKRLQGKGNVVVIDGPPVSAVTERITGFKDAIHSTPGIKIVANKNGYGSREETIKVMELLLRDKGIGAIDAVFATNDPSGVGANIAVEQAGRDKHVFIVGVDGAPDAVKALMEKKSFAATSAQYPFEMIKLAMDEGFKVLKGDKIEPLIKIPVDLITQDNVETYKGW</sequence>
<feature type="signal peptide" evidence="4">
    <location>
        <begin position="1"/>
        <end position="20"/>
    </location>
</feature>
<feature type="domain" description="Periplasmic binding protein" evidence="5">
    <location>
        <begin position="51"/>
        <end position="306"/>
    </location>
</feature>
<accession>A0ABW0K996</accession>
<comment type="similarity">
    <text evidence="2">Belongs to the bacterial solute-binding protein 2 family.</text>
</comment>
<comment type="subcellular location">
    <subcellularLocation>
        <location evidence="1">Cell envelope</location>
    </subcellularLocation>
</comment>
<evidence type="ECO:0000313" key="7">
    <source>
        <dbReference type="Proteomes" id="UP001596044"/>
    </source>
</evidence>
<evidence type="ECO:0000313" key="6">
    <source>
        <dbReference type="EMBL" id="MFC5449894.1"/>
    </source>
</evidence>
<proteinExistence type="inferred from homology"/>